<evidence type="ECO:0000313" key="2">
    <source>
        <dbReference type="Proteomes" id="UP000002805"/>
    </source>
</evidence>
<protein>
    <submittedName>
        <fullName evidence="1">Uncharacterized protein</fullName>
    </submittedName>
</protein>
<dbReference type="HOGENOM" id="CLU_2848061_0_0_11"/>
<reference evidence="2" key="1">
    <citation type="submission" date="2008-02" db="EMBL/GenBank/DDBJ databases">
        <authorList>
            <consortium name="The Broad Institute Genome Sequencing Platform"/>
            <person name="Fischbach M."/>
            <person name="Ward D."/>
            <person name="Young S."/>
            <person name="Jaffe D."/>
            <person name="Gnerre S."/>
            <person name="Berlin A."/>
            <person name="Heiman D."/>
            <person name="Hepburn T."/>
            <person name="Sykes S."/>
            <person name="Alvarado L."/>
            <person name="Kodira C.D."/>
            <person name="Straight P."/>
            <person name="Clardy J."/>
            <person name="Hung D."/>
            <person name="Kolter R."/>
            <person name="Mekalanos J."/>
            <person name="Walker S."/>
            <person name="Walsh C.T."/>
            <person name="Lander E."/>
            <person name="Galagan J."/>
            <person name="Nusbaum C."/>
            <person name="Birren B."/>
        </authorList>
    </citation>
    <scope>NUCLEOTIDE SEQUENCE [LARGE SCALE GENOMIC DNA]</scope>
    <source>
        <strain evidence="2">ATCC 25486 / DSM 40338 / CBS 914.69 / JCM 4507 / NBRC 13074 / NRRL 2958 / 5647</strain>
    </source>
</reference>
<proteinExistence type="predicted"/>
<dbReference type="Proteomes" id="UP000002805">
    <property type="component" value="Chromosome"/>
</dbReference>
<organism evidence="1 2">
    <name type="scientific">Streptomyces pristinaespiralis (strain ATCC 25486 / DSM 40338 / CBS 914.69 / JCM 4507 / KCC S-0507 / NBRC 13074 / NRRL 2958 / 5647)</name>
    <dbReference type="NCBI Taxonomy" id="457429"/>
    <lineage>
        <taxon>Bacteria</taxon>
        <taxon>Bacillati</taxon>
        <taxon>Actinomycetota</taxon>
        <taxon>Actinomycetes</taxon>
        <taxon>Kitasatosporales</taxon>
        <taxon>Streptomycetaceae</taxon>
        <taxon>Streptomyces</taxon>
    </lineage>
</organism>
<name>D6X9X2_STRE2</name>
<dbReference type="AlphaFoldDB" id="D6X9X2"/>
<dbReference type="EMBL" id="CM000950">
    <property type="protein sequence ID" value="EFH31972.1"/>
    <property type="molecule type" value="Genomic_DNA"/>
</dbReference>
<accession>D6X9X2</accession>
<reference evidence="2" key="2">
    <citation type="submission" date="2009-10" db="EMBL/GenBank/DDBJ databases">
        <title>The genome sequence of Streptomyces pristinaespiralis strain ATCC 25486.</title>
        <authorList>
            <consortium name="The Broad Institute Genome Sequencing Platform"/>
            <consortium name="Broad Institute Microbial Sequencing Center"/>
            <person name="Fischbach M."/>
            <person name="Godfrey P."/>
            <person name="Ward D."/>
            <person name="Young S."/>
            <person name="Zeng Q."/>
            <person name="Koehrsen M."/>
            <person name="Alvarado L."/>
            <person name="Berlin A.M."/>
            <person name="Bochicchio J."/>
            <person name="Borenstein D."/>
            <person name="Chapman S.B."/>
            <person name="Chen Z."/>
            <person name="Engels R."/>
            <person name="Freedman E."/>
            <person name="Gellesch M."/>
            <person name="Goldberg J."/>
            <person name="Griggs A."/>
            <person name="Gujja S."/>
            <person name="Heilman E.R."/>
            <person name="Heiman D.I."/>
            <person name="Hepburn T.A."/>
            <person name="Howarth C."/>
            <person name="Jen D."/>
            <person name="Larson L."/>
            <person name="Lewis B."/>
            <person name="Mehta T."/>
            <person name="Park D."/>
            <person name="Pearson M."/>
            <person name="Richards J."/>
            <person name="Roberts A."/>
            <person name="Saif S."/>
            <person name="Shea T.D."/>
            <person name="Shenoy N."/>
            <person name="Sisk P."/>
            <person name="Stolte C."/>
            <person name="Sykes S.N."/>
            <person name="Thomson T."/>
            <person name="Walk T."/>
            <person name="White J."/>
            <person name="Yandava C."/>
            <person name="Straight P."/>
            <person name="Clardy J."/>
            <person name="Hung D."/>
            <person name="Kolter R."/>
            <person name="Mekalanos J."/>
            <person name="Walker S."/>
            <person name="Walsh C.T."/>
            <person name="Wieland-Brown L.C."/>
            <person name="Haas B."/>
            <person name="Nusbaum C."/>
            <person name="Birren B."/>
        </authorList>
    </citation>
    <scope>NUCLEOTIDE SEQUENCE [LARGE SCALE GENOMIC DNA]</scope>
    <source>
        <strain evidence="2">ATCC 25486 / DSM 40338 / CBS 914.69 / JCM 4507 / NBRC 13074 / NRRL 2958 / 5647</strain>
    </source>
</reference>
<gene>
    <name evidence="1" type="ORF">SSDG_07231</name>
</gene>
<sequence length="65" mass="6957">MCSLGCDGCRLCVFRQEGAPSQSSRATLFRAEVSHGADYGMSPDFFAGLPARDTRSAVTKVGIDR</sequence>
<evidence type="ECO:0000313" key="1">
    <source>
        <dbReference type="EMBL" id="EFH31972.1"/>
    </source>
</evidence>
<keyword evidence="2" id="KW-1185">Reference proteome</keyword>